<sequence length="43" mass="4408">MTDITIEVKEESSTCCGGSGQCGCKAEEKAEVKTETSCCGGNC</sequence>
<accession>A0A6J7SQR1</accession>
<protein>
    <submittedName>
        <fullName evidence="4">Unannotated protein</fullName>
    </submittedName>
</protein>
<evidence type="ECO:0000313" key="2">
    <source>
        <dbReference type="EMBL" id="CAB4786429.1"/>
    </source>
</evidence>
<gene>
    <name evidence="1" type="ORF">UFOPK2662_00351</name>
    <name evidence="2" type="ORF">UFOPK2942_01090</name>
    <name evidence="3" type="ORF">UFOPK3232_00538</name>
    <name evidence="4" type="ORF">UFOPK4242_01031</name>
    <name evidence="5" type="ORF">UFOPK4382_00451</name>
</gene>
<evidence type="ECO:0000313" key="5">
    <source>
        <dbReference type="EMBL" id="CAB5073342.1"/>
    </source>
</evidence>
<reference evidence="4" key="1">
    <citation type="submission" date="2020-05" db="EMBL/GenBank/DDBJ databases">
        <authorList>
            <person name="Chiriac C."/>
            <person name="Salcher M."/>
            <person name="Ghai R."/>
            <person name="Kavagutti S V."/>
        </authorList>
    </citation>
    <scope>NUCLEOTIDE SEQUENCE</scope>
</reference>
<dbReference type="EMBL" id="CAEZYI010000011">
    <property type="protein sequence ID" value="CAB4715404.1"/>
    <property type="molecule type" value="Genomic_DNA"/>
</dbReference>
<dbReference type="EMBL" id="CAFARE010000014">
    <property type="protein sequence ID" value="CAB4838411.1"/>
    <property type="molecule type" value="Genomic_DNA"/>
</dbReference>
<organism evidence="4">
    <name type="scientific">freshwater metagenome</name>
    <dbReference type="NCBI Taxonomy" id="449393"/>
    <lineage>
        <taxon>unclassified sequences</taxon>
        <taxon>metagenomes</taxon>
        <taxon>ecological metagenomes</taxon>
    </lineage>
</organism>
<dbReference type="AlphaFoldDB" id="A0A6J7SQR1"/>
<evidence type="ECO:0000313" key="3">
    <source>
        <dbReference type="EMBL" id="CAB4838411.1"/>
    </source>
</evidence>
<dbReference type="EMBL" id="CAFBRA010000020">
    <property type="protein sequence ID" value="CAB5073342.1"/>
    <property type="molecule type" value="Genomic_DNA"/>
</dbReference>
<evidence type="ECO:0000313" key="1">
    <source>
        <dbReference type="EMBL" id="CAB4715404.1"/>
    </source>
</evidence>
<proteinExistence type="predicted"/>
<name>A0A6J7SQR1_9ZZZZ</name>
<dbReference type="EMBL" id="CAFBQC010000058">
    <property type="protein sequence ID" value="CAB5043351.1"/>
    <property type="molecule type" value="Genomic_DNA"/>
</dbReference>
<dbReference type="EMBL" id="CAFAAA010000045">
    <property type="protein sequence ID" value="CAB4786429.1"/>
    <property type="molecule type" value="Genomic_DNA"/>
</dbReference>
<evidence type="ECO:0000313" key="4">
    <source>
        <dbReference type="EMBL" id="CAB5043351.1"/>
    </source>
</evidence>